<evidence type="ECO:0000313" key="1">
    <source>
        <dbReference type="EMBL" id="KAL2642165.1"/>
    </source>
</evidence>
<proteinExistence type="predicted"/>
<accession>A0ABD1Z315</accession>
<dbReference type="Proteomes" id="UP001605036">
    <property type="component" value="Unassembled WGS sequence"/>
</dbReference>
<protein>
    <submittedName>
        <fullName evidence="1">Uncharacterized protein</fullName>
    </submittedName>
</protein>
<evidence type="ECO:0000313" key="2">
    <source>
        <dbReference type="Proteomes" id="UP001605036"/>
    </source>
</evidence>
<gene>
    <name evidence="1" type="ORF">R1flu_009752</name>
</gene>
<keyword evidence="2" id="KW-1185">Reference proteome</keyword>
<dbReference type="EMBL" id="JBHFFA010000002">
    <property type="protein sequence ID" value="KAL2642165.1"/>
    <property type="molecule type" value="Genomic_DNA"/>
</dbReference>
<reference evidence="1 2" key="1">
    <citation type="submission" date="2024-09" db="EMBL/GenBank/DDBJ databases">
        <title>Chromosome-scale assembly of Riccia fluitans.</title>
        <authorList>
            <person name="Paukszto L."/>
            <person name="Sawicki J."/>
            <person name="Karawczyk K."/>
            <person name="Piernik-Szablinska J."/>
            <person name="Szczecinska M."/>
            <person name="Mazdziarz M."/>
        </authorList>
    </citation>
    <scope>NUCLEOTIDE SEQUENCE [LARGE SCALE GENOMIC DNA]</scope>
    <source>
        <strain evidence="1">Rf_01</strain>
        <tissue evidence="1">Aerial parts of the thallus</tissue>
    </source>
</reference>
<sequence length="77" mass="8891">MPKGPLMYAYSSQYGSIMSTWLYNFKELTKLSVRTITFSLQYTNLVSGLRLRVRALFFSSTLSKLESVLRTWGWLVG</sequence>
<name>A0ABD1Z315_9MARC</name>
<comment type="caution">
    <text evidence="1">The sequence shown here is derived from an EMBL/GenBank/DDBJ whole genome shotgun (WGS) entry which is preliminary data.</text>
</comment>
<dbReference type="AlphaFoldDB" id="A0ABD1Z315"/>
<organism evidence="1 2">
    <name type="scientific">Riccia fluitans</name>
    <dbReference type="NCBI Taxonomy" id="41844"/>
    <lineage>
        <taxon>Eukaryota</taxon>
        <taxon>Viridiplantae</taxon>
        <taxon>Streptophyta</taxon>
        <taxon>Embryophyta</taxon>
        <taxon>Marchantiophyta</taxon>
        <taxon>Marchantiopsida</taxon>
        <taxon>Marchantiidae</taxon>
        <taxon>Marchantiales</taxon>
        <taxon>Ricciaceae</taxon>
        <taxon>Riccia</taxon>
    </lineage>
</organism>